<dbReference type="Proteomes" id="UP000031512">
    <property type="component" value="Chromosome 1"/>
</dbReference>
<dbReference type="RefSeq" id="XP_004829925.1">
    <property type="nucleotide sequence ID" value="XM_004829868.1"/>
</dbReference>
<feature type="chain" id="PRO_5003939379" evidence="2">
    <location>
        <begin position="18"/>
        <end position="109"/>
    </location>
</feature>
<sequence length="109" mass="11825">MRLLILVYFVLTSSVFGALYRVDSATGKGFEHTSLRHGDVDQDDGVDVPAPERKLFILGLLGKVFSPIISGITNAFSPPRPPPPPPAPTPPPAPEQTKKDDDDEDEDDD</sequence>
<proteinExistence type="predicted"/>
<reference evidence="3 4" key="1">
    <citation type="journal article" date="2012" name="BMC Genomics">
        <title>Comparative genomic analysis and phylogenetic position of Theileria equi.</title>
        <authorList>
            <person name="Kappmeyer L.S."/>
            <person name="Thiagarajan M."/>
            <person name="Herndon D.R."/>
            <person name="Ramsay J.D."/>
            <person name="Caler E."/>
            <person name="Djikeng A."/>
            <person name="Gillespie J.J."/>
            <person name="Lau A.O."/>
            <person name="Roalson E.H."/>
            <person name="Silva J.C."/>
            <person name="Silva M.G."/>
            <person name="Suarez C.E."/>
            <person name="Ueti M.W."/>
            <person name="Nene V.M."/>
            <person name="Mealey R.H."/>
            <person name="Knowles D.P."/>
            <person name="Brayton K.A."/>
        </authorList>
    </citation>
    <scope>NUCLEOTIDE SEQUENCE [LARGE SCALE GENOMIC DNA]</scope>
    <source>
        <strain evidence="3 4">WA</strain>
    </source>
</reference>
<protein>
    <submittedName>
        <fullName evidence="3">Signal peptide-containing protein</fullName>
    </submittedName>
</protein>
<dbReference type="KEGG" id="beq:BEWA_031120"/>
<gene>
    <name evidence="3" type="ORF">BEWA_031120</name>
</gene>
<feature type="compositionally biased region" description="Pro residues" evidence="1">
    <location>
        <begin position="78"/>
        <end position="94"/>
    </location>
</feature>
<evidence type="ECO:0000313" key="4">
    <source>
        <dbReference type="Proteomes" id="UP000031512"/>
    </source>
</evidence>
<feature type="region of interest" description="Disordered" evidence="1">
    <location>
        <begin position="72"/>
        <end position="109"/>
    </location>
</feature>
<dbReference type="AlphaFoldDB" id="L0AZC6"/>
<organism evidence="3 4">
    <name type="scientific">Theileria equi strain WA</name>
    <dbReference type="NCBI Taxonomy" id="1537102"/>
    <lineage>
        <taxon>Eukaryota</taxon>
        <taxon>Sar</taxon>
        <taxon>Alveolata</taxon>
        <taxon>Apicomplexa</taxon>
        <taxon>Aconoidasida</taxon>
        <taxon>Piroplasmida</taxon>
        <taxon>Theileriidae</taxon>
        <taxon>Theileria</taxon>
    </lineage>
</organism>
<evidence type="ECO:0000313" key="3">
    <source>
        <dbReference type="EMBL" id="AFZ80259.1"/>
    </source>
</evidence>
<keyword evidence="4" id="KW-1185">Reference proteome</keyword>
<accession>L0AZC6</accession>
<feature type="signal peptide" evidence="2">
    <location>
        <begin position="1"/>
        <end position="17"/>
    </location>
</feature>
<dbReference type="EMBL" id="CP001669">
    <property type="protein sequence ID" value="AFZ80259.1"/>
    <property type="molecule type" value="Genomic_DNA"/>
</dbReference>
<keyword evidence="2" id="KW-0732">Signal</keyword>
<evidence type="ECO:0000256" key="2">
    <source>
        <dbReference type="SAM" id="SignalP"/>
    </source>
</evidence>
<dbReference type="GeneID" id="15803432"/>
<dbReference type="STRING" id="1537102.L0AZC6"/>
<name>L0AZC6_THEEQ</name>
<dbReference type="VEuPathDB" id="PiroplasmaDB:BEWA_031120"/>
<evidence type="ECO:0000256" key="1">
    <source>
        <dbReference type="SAM" id="MobiDB-lite"/>
    </source>
</evidence>